<evidence type="ECO:0000256" key="5">
    <source>
        <dbReference type="ARBA" id="ARBA00022801"/>
    </source>
</evidence>
<dbReference type="Gene3D" id="1.10.10.2030">
    <property type="entry name" value="DNA/RNA-binding protein Kin17, conserved domain"/>
    <property type="match status" value="1"/>
</dbReference>
<dbReference type="SMART" id="SM01253">
    <property type="entry name" value="Kin17_mid"/>
    <property type="match status" value="1"/>
</dbReference>
<dbReference type="Proteomes" id="UP000629468">
    <property type="component" value="Unassembled WGS sequence"/>
</dbReference>
<keyword evidence="7" id="KW-0326">Glycosidase</keyword>
<dbReference type="GO" id="GO:0006974">
    <property type="term" value="P:DNA damage response"/>
    <property type="evidence" value="ECO:0007669"/>
    <property type="project" value="TreeGrafter"/>
</dbReference>
<dbReference type="Gene3D" id="3.20.20.80">
    <property type="entry name" value="Glycosidases"/>
    <property type="match status" value="1"/>
</dbReference>
<evidence type="ECO:0000256" key="9">
    <source>
        <dbReference type="SAM" id="Phobius"/>
    </source>
</evidence>
<dbReference type="FunFam" id="1.10.10.2030:FF:000001">
    <property type="entry name" value="DNA/RNA-binding protein KIN17, putative"/>
    <property type="match status" value="1"/>
</dbReference>
<evidence type="ECO:0000313" key="12">
    <source>
        <dbReference type="Proteomes" id="UP000629468"/>
    </source>
</evidence>
<reference evidence="11 12" key="1">
    <citation type="journal article" name="Sci. Rep.">
        <title>Telomere-to-telomere assembled and centromere annotated genomes of the two main subspecies of the button mushroom Agaricus bisporus reveal especially polymorphic chromosome ends.</title>
        <authorList>
            <person name="Sonnenberg A.S.M."/>
            <person name="Sedaghat-Telgerd N."/>
            <person name="Lavrijssen B."/>
            <person name="Ohm R.A."/>
            <person name="Hendrickx P.M."/>
            <person name="Scholtmeijer K."/>
            <person name="Baars J.J.P."/>
            <person name="van Peer A."/>
        </authorList>
    </citation>
    <scope>NUCLEOTIDE SEQUENCE [LARGE SCALE GENOMIC DNA]</scope>
    <source>
        <strain evidence="11 12">H119_p4</strain>
    </source>
</reference>
<name>A0A8H7EZ37_AGABI</name>
<feature type="compositionally biased region" description="Low complexity" evidence="8">
    <location>
        <begin position="268"/>
        <end position="277"/>
    </location>
</feature>
<keyword evidence="6" id="KW-0862">Zinc</keyword>
<gene>
    <name evidence="11" type="ORF">Agabi119p4_7607</name>
</gene>
<keyword evidence="5" id="KW-0378">Hydrolase</keyword>
<dbReference type="GO" id="GO:0008270">
    <property type="term" value="F:zinc ion binding"/>
    <property type="evidence" value="ECO:0007669"/>
    <property type="project" value="UniProtKB-KW"/>
</dbReference>
<evidence type="ECO:0000256" key="2">
    <source>
        <dbReference type="ARBA" id="ARBA00008517"/>
    </source>
</evidence>
<evidence type="ECO:0000256" key="8">
    <source>
        <dbReference type="SAM" id="MobiDB-lite"/>
    </source>
</evidence>
<keyword evidence="3" id="KW-0479">Metal-binding</keyword>
<keyword evidence="4" id="KW-0863">Zinc-finger</keyword>
<sequence>MPRAEVGTPKYVANKMKSKGLQRLRWYCQVCEKQCRDENGFKCHSQSEAHLRQMLVVGEHAGSHIANFSSQFQSDFVQILSRRFGTKRVLANRVYQEYIADKQHLHMNATRWVTLTEFVKHLSRTGVARVDETEKGWFIAWIDSSPKALAKAEASMKKERATMSDEARERMLIAEQIERAKAEAVEDEHSDSKSGSPPSDEGLKRDEGEKVVLSLSAKVPTGLSSASTSASSPSAAPATLKLNPLKPNINPLKANPLKRPNVFKMAVGGTNSSGSNDKSNDKKRPASAMSVAEKLILEDQERKRRLLYSHAEATRRPRSQNFVAYEEKKRTGLLPLLELIGFQSKGSPSALFVLTPSHPSIACNSTTYVPLRLELYDAPQGALGESRPSLPKELYAVAPIAKRSSRRRRWVITGLLVGLVVVIAAAITVPLVLTRKNSSNDNNSSSNDGNSATSGASGSLITMDDGTQFTYKNDFGGDWVYDPKKPFESGGKSQSWSKRIGSGEWVWGQDIARGVNLGGWLVSEPFISPSLYEKYVNNSAIPVVDEWSLSIAMGANLAEEMEEHYKTFITEKDFADIAAAGLNWVRIPIGFWAIEAINDEPFLVGTSWKYFLKAIVWARKYGIRIYLDLHSLPGSQNGWNHSGKSGSVNFMYGVMGVANAQRTLTYLRILTEFVSQDQYRDVVGIVGIVNEILWGTVGQTPVQSFYYAAYEAIRKATGSGAGSGPYIAIHEGFQGPAIWEGFLSGADRLLLDQHPYLAFMGDHTTSPDALAARPCSWAIATNQSQKAFGVTVGGEFSSAINDCGLWLSGIGSKPGYPDCTPWDDWSSYSSQTIATLKQVSLASMDALQNFFFWTWKIGNSSVLGTSSSPMWHYKLGLEQGWIPRDPREAIGHCASVLKSSQIFDGNYPVTATGGVGAGTVNPSQASSHAFPPPTIGPSFSGTQIALLPTYTPTGSLKTLPAPSFTAAPSAKVGTGWDNPSDSSLAFVPVNGCQYPDAWNAVNATLPRNPCTGSGL</sequence>
<evidence type="ECO:0000256" key="1">
    <source>
        <dbReference type="ARBA" id="ARBA00005641"/>
    </source>
</evidence>
<dbReference type="Pfam" id="PF10357">
    <property type="entry name" value="WH_KIN17"/>
    <property type="match status" value="1"/>
</dbReference>
<dbReference type="PANTHER" id="PTHR12805:SF0">
    <property type="entry name" value="DNA_RNA-BINDING PROTEIN KIN17"/>
    <property type="match status" value="1"/>
</dbReference>
<feature type="region of interest" description="Disordered" evidence="8">
    <location>
        <begin position="268"/>
        <end position="288"/>
    </location>
</feature>
<dbReference type="InterPro" id="IPR038254">
    <property type="entry name" value="KIN17_WH-like_sf"/>
</dbReference>
<feature type="domain" description="DNA/RNA-binding protein Kin17 WH-like" evidence="10">
    <location>
        <begin position="52"/>
        <end position="178"/>
    </location>
</feature>
<organism evidence="11 12">
    <name type="scientific">Agaricus bisporus var. burnettii</name>
    <dbReference type="NCBI Taxonomy" id="192524"/>
    <lineage>
        <taxon>Eukaryota</taxon>
        <taxon>Fungi</taxon>
        <taxon>Dikarya</taxon>
        <taxon>Basidiomycota</taxon>
        <taxon>Agaricomycotina</taxon>
        <taxon>Agaricomycetes</taxon>
        <taxon>Agaricomycetidae</taxon>
        <taxon>Agaricales</taxon>
        <taxon>Agaricineae</taxon>
        <taxon>Agaricaceae</taxon>
        <taxon>Agaricus</taxon>
    </lineage>
</organism>
<dbReference type="InterPro" id="IPR017853">
    <property type="entry name" value="GH"/>
</dbReference>
<keyword evidence="9" id="KW-0812">Transmembrane</keyword>
<dbReference type="GO" id="GO:0004553">
    <property type="term" value="F:hydrolase activity, hydrolyzing O-glycosyl compounds"/>
    <property type="evidence" value="ECO:0007669"/>
    <property type="project" value="InterPro"/>
</dbReference>
<dbReference type="InterPro" id="IPR019447">
    <property type="entry name" value="DNA/RNA-bd_Kin17_WH-like_dom"/>
</dbReference>
<dbReference type="InterPro" id="IPR037321">
    <property type="entry name" value="KIN17-like"/>
</dbReference>
<proteinExistence type="inferred from homology"/>
<dbReference type="InterPro" id="IPR056767">
    <property type="entry name" value="C2H2-Znf_KIN17"/>
</dbReference>
<feature type="compositionally biased region" description="Low complexity" evidence="8">
    <location>
        <begin position="224"/>
        <end position="239"/>
    </location>
</feature>
<protein>
    <submittedName>
        <fullName evidence="11">CAZyme family GH5</fullName>
    </submittedName>
</protein>
<dbReference type="GO" id="GO:0005634">
    <property type="term" value="C:nucleus"/>
    <property type="evidence" value="ECO:0007669"/>
    <property type="project" value="TreeGrafter"/>
</dbReference>
<dbReference type="GO" id="GO:0003690">
    <property type="term" value="F:double-stranded DNA binding"/>
    <property type="evidence" value="ECO:0007669"/>
    <property type="project" value="TreeGrafter"/>
</dbReference>
<feature type="transmembrane region" description="Helical" evidence="9">
    <location>
        <begin position="410"/>
        <end position="433"/>
    </location>
</feature>
<dbReference type="PANTHER" id="PTHR12805">
    <property type="entry name" value="KIN17 KIN, ANTIGENIC DETERMINANT OF RECA PROTEIN HOMOLOG"/>
    <property type="match status" value="1"/>
</dbReference>
<comment type="similarity">
    <text evidence="1">Belongs to the glycosyl hydrolase 5 (cellulase A) family.</text>
</comment>
<evidence type="ECO:0000256" key="3">
    <source>
        <dbReference type="ARBA" id="ARBA00022723"/>
    </source>
</evidence>
<evidence type="ECO:0000256" key="4">
    <source>
        <dbReference type="ARBA" id="ARBA00022771"/>
    </source>
</evidence>
<dbReference type="InterPro" id="IPR001547">
    <property type="entry name" value="Glyco_hydro_5"/>
</dbReference>
<evidence type="ECO:0000313" key="11">
    <source>
        <dbReference type="EMBL" id="KAF7768364.1"/>
    </source>
</evidence>
<accession>A0A8H7EZ37</accession>
<evidence type="ECO:0000259" key="10">
    <source>
        <dbReference type="SMART" id="SM01253"/>
    </source>
</evidence>
<dbReference type="InterPro" id="IPR036236">
    <property type="entry name" value="Znf_C2H2_sf"/>
</dbReference>
<dbReference type="GO" id="GO:0006260">
    <property type="term" value="P:DNA replication"/>
    <property type="evidence" value="ECO:0007669"/>
    <property type="project" value="TreeGrafter"/>
</dbReference>
<dbReference type="Pfam" id="PF00150">
    <property type="entry name" value="Cellulase"/>
    <property type="match status" value="1"/>
</dbReference>
<evidence type="ECO:0000256" key="7">
    <source>
        <dbReference type="ARBA" id="ARBA00023295"/>
    </source>
</evidence>
<keyword evidence="9" id="KW-1133">Transmembrane helix</keyword>
<dbReference type="SUPFAM" id="SSF57667">
    <property type="entry name" value="beta-beta-alpha zinc fingers"/>
    <property type="match status" value="1"/>
</dbReference>
<dbReference type="AlphaFoldDB" id="A0A8H7EZ37"/>
<feature type="region of interest" description="Disordered" evidence="8">
    <location>
        <begin position="181"/>
        <end position="207"/>
    </location>
</feature>
<comment type="caution">
    <text evidence="11">The sequence shown here is derived from an EMBL/GenBank/DDBJ whole genome shotgun (WGS) entry which is preliminary data.</text>
</comment>
<comment type="similarity">
    <text evidence="2">Belongs to the KIN17 family.</text>
</comment>
<evidence type="ECO:0000256" key="6">
    <source>
        <dbReference type="ARBA" id="ARBA00022833"/>
    </source>
</evidence>
<dbReference type="GO" id="GO:0000272">
    <property type="term" value="P:polysaccharide catabolic process"/>
    <property type="evidence" value="ECO:0007669"/>
    <property type="project" value="InterPro"/>
</dbReference>
<dbReference type="SUPFAM" id="SSF51445">
    <property type="entry name" value="(Trans)glycosidases"/>
    <property type="match status" value="1"/>
</dbReference>
<dbReference type="Pfam" id="PF25095">
    <property type="entry name" value="C2H2-zf_KIN17"/>
    <property type="match status" value="1"/>
</dbReference>
<feature type="region of interest" description="Disordered" evidence="8">
    <location>
        <begin position="222"/>
        <end position="256"/>
    </location>
</feature>
<keyword evidence="9" id="KW-0472">Membrane</keyword>
<dbReference type="EMBL" id="JABXXO010000010">
    <property type="protein sequence ID" value="KAF7768364.1"/>
    <property type="molecule type" value="Genomic_DNA"/>
</dbReference>
<feature type="region of interest" description="Disordered" evidence="8">
    <location>
        <begin position="437"/>
        <end position="457"/>
    </location>
</feature>